<evidence type="ECO:0000256" key="1">
    <source>
        <dbReference type="SAM" id="SignalP"/>
    </source>
</evidence>
<proteinExistence type="predicted"/>
<dbReference type="RefSeq" id="WP_386715874.1">
    <property type="nucleotide sequence ID" value="NZ_JBHRSZ010000002.1"/>
</dbReference>
<sequence length="448" mass="48004">MSVFENLNFGKMTRLSVLLAAASVMAACSDSDSSGSSATSGGGSTTGTMINSGASAASGNEGDCDAVTDGVNWDALMTENCPNLSDYNLFQDSTDPTTNPNAGGVIFDLTTPLFTDYASKYRFAFVPEGETIKYNENEVLNFPIGSVIVKTFAMPVDTSAPDGAEVVIETRLLIHRENGWVARPYYWNPGSGDTDAELSIASKTVTVTTTHEGTARTFDYIVPSQASCLSCHAVQSAGLPKITLPIGPKARFLNRDFDYTSGSALIQTENETANQLTFWAEHGILSGLPNLTSVPVTPTYRDENEAALVNMSEAEIQDAAEAYLDINCAHCHRAGLTIAEIELGDGSNLADTYRGAAGSTGLQVEYNRDFEDDQTKFGVCKTPVAGGHNSYPQDVVPSRADLSYLKFRVETTDSRHKMPELGRVTTHDEGVSLISAWINQMDPANCTP</sequence>
<name>A0ABV7H8B2_9GAMM</name>
<feature type="signal peptide" evidence="1">
    <location>
        <begin position="1"/>
        <end position="26"/>
    </location>
</feature>
<comment type="caution">
    <text evidence="2">The sequence shown here is derived from an EMBL/GenBank/DDBJ whole genome shotgun (WGS) entry which is preliminary data.</text>
</comment>
<evidence type="ECO:0008006" key="4">
    <source>
        <dbReference type="Google" id="ProtNLM"/>
    </source>
</evidence>
<keyword evidence="1" id="KW-0732">Signal</keyword>
<gene>
    <name evidence="2" type="ORF">ACFOEK_02865</name>
</gene>
<evidence type="ECO:0000313" key="2">
    <source>
        <dbReference type="EMBL" id="MFC3149957.1"/>
    </source>
</evidence>
<accession>A0ABV7H8B2</accession>
<dbReference type="EMBL" id="JBHRSZ010000002">
    <property type="protein sequence ID" value="MFC3149957.1"/>
    <property type="molecule type" value="Genomic_DNA"/>
</dbReference>
<organism evidence="2 3">
    <name type="scientific">Litoribrevibacter euphylliae</name>
    <dbReference type="NCBI Taxonomy" id="1834034"/>
    <lineage>
        <taxon>Bacteria</taxon>
        <taxon>Pseudomonadati</taxon>
        <taxon>Pseudomonadota</taxon>
        <taxon>Gammaproteobacteria</taxon>
        <taxon>Oceanospirillales</taxon>
        <taxon>Oceanospirillaceae</taxon>
        <taxon>Litoribrevibacter</taxon>
    </lineage>
</organism>
<feature type="chain" id="PRO_5045769790" description="Cytochrome c domain-containing protein" evidence="1">
    <location>
        <begin position="27"/>
        <end position="448"/>
    </location>
</feature>
<protein>
    <recommendedName>
        <fullName evidence="4">Cytochrome c domain-containing protein</fullName>
    </recommendedName>
</protein>
<reference evidence="3" key="1">
    <citation type="journal article" date="2019" name="Int. J. Syst. Evol. Microbiol.">
        <title>The Global Catalogue of Microorganisms (GCM) 10K type strain sequencing project: providing services to taxonomists for standard genome sequencing and annotation.</title>
        <authorList>
            <consortium name="The Broad Institute Genomics Platform"/>
            <consortium name="The Broad Institute Genome Sequencing Center for Infectious Disease"/>
            <person name="Wu L."/>
            <person name="Ma J."/>
        </authorList>
    </citation>
    <scope>NUCLEOTIDE SEQUENCE [LARGE SCALE GENOMIC DNA]</scope>
    <source>
        <strain evidence="3">KCTC 52438</strain>
    </source>
</reference>
<dbReference type="Proteomes" id="UP001595476">
    <property type="component" value="Unassembled WGS sequence"/>
</dbReference>
<evidence type="ECO:0000313" key="3">
    <source>
        <dbReference type="Proteomes" id="UP001595476"/>
    </source>
</evidence>
<keyword evidence="3" id="KW-1185">Reference proteome</keyword>